<evidence type="ECO:0000313" key="2">
    <source>
        <dbReference type="Proteomes" id="UP000297031"/>
    </source>
</evidence>
<proteinExistence type="predicted"/>
<reference evidence="1 2" key="1">
    <citation type="submission" date="2019-02" db="EMBL/GenBank/DDBJ databases">
        <title>Isolation and identification of novel species under the genus Muribaculum.</title>
        <authorList>
            <person name="Miyake S."/>
            <person name="Ding Y."/>
            <person name="Low A."/>
            <person name="Soh M."/>
            <person name="Seedorf H."/>
        </authorList>
    </citation>
    <scope>NUCLEOTIDE SEQUENCE [LARGE SCALE GENOMIC DNA]</scope>
    <source>
        <strain evidence="1 2">TLL-A4</strain>
    </source>
</reference>
<dbReference type="NCBIfam" id="TIGR01909">
    <property type="entry name" value="C_GCAxxG_C_C"/>
    <property type="match status" value="1"/>
</dbReference>
<dbReference type="OrthoDB" id="9791535at2"/>
<dbReference type="Proteomes" id="UP000297031">
    <property type="component" value="Chromosome"/>
</dbReference>
<dbReference type="AlphaFoldDB" id="A0A4P7VNR9"/>
<dbReference type="EMBL" id="CP039393">
    <property type="protein sequence ID" value="QCD35701.1"/>
    <property type="molecule type" value="Genomic_DNA"/>
</dbReference>
<gene>
    <name evidence="1" type="ORF">E7746_07260</name>
</gene>
<protein>
    <submittedName>
        <fullName evidence="1">C_GCAxxG_C_C family protein</fullName>
    </submittedName>
</protein>
<name>A0A4P7VNR9_9BACT</name>
<sequence>MNNRPTLEERIERARALHAEGYNCSQCVFMVFDDIHSLSPDDAARITAGLGGGVGGQHQVCGTVSAMSMLIGASRFGNPKDKLAVYGKVKECCNSFNERNGSIVCAELLADRANRKPCSQYIEDSITILHEKLSEA</sequence>
<dbReference type="KEGG" id="mgod:E7746_07260"/>
<dbReference type="Pfam" id="PF09719">
    <property type="entry name" value="C_GCAxxG_C_C"/>
    <property type="match status" value="1"/>
</dbReference>
<accession>A0A4P7VNR9</accession>
<evidence type="ECO:0000313" key="1">
    <source>
        <dbReference type="EMBL" id="QCD35701.1"/>
    </source>
</evidence>
<organism evidence="1 2">
    <name type="scientific">Muribaculum gordoncarteri</name>
    <dbReference type="NCBI Taxonomy" id="2530390"/>
    <lineage>
        <taxon>Bacteria</taxon>
        <taxon>Pseudomonadati</taxon>
        <taxon>Bacteroidota</taxon>
        <taxon>Bacteroidia</taxon>
        <taxon>Bacteroidales</taxon>
        <taxon>Muribaculaceae</taxon>
        <taxon>Muribaculum</taxon>
    </lineage>
</organism>
<dbReference type="InterPro" id="IPR010181">
    <property type="entry name" value="CGCAxxGCC_motif"/>
</dbReference>
<dbReference type="RefSeq" id="WP_136410342.1">
    <property type="nucleotide sequence ID" value="NZ_CP039393.1"/>
</dbReference>
<keyword evidence="2" id="KW-1185">Reference proteome</keyword>